<evidence type="ECO:0000313" key="3">
    <source>
        <dbReference type="Proteomes" id="UP000838878"/>
    </source>
</evidence>
<dbReference type="AlphaFoldDB" id="A0A8J9VBB0"/>
<reference evidence="2" key="1">
    <citation type="submission" date="2021-12" db="EMBL/GenBank/DDBJ databases">
        <authorList>
            <person name="Martin H S."/>
        </authorList>
    </citation>
    <scope>NUCLEOTIDE SEQUENCE</scope>
</reference>
<feature type="compositionally biased region" description="Acidic residues" evidence="1">
    <location>
        <begin position="27"/>
        <end position="42"/>
    </location>
</feature>
<accession>A0A8J9VBB0</accession>
<protein>
    <recommendedName>
        <fullName evidence="4">Tetratricopeptide repeat protein 39B</fullName>
    </recommendedName>
</protein>
<dbReference type="PANTHER" id="PTHR31859:SF9">
    <property type="entry name" value="TETRATRICOPEPTIDE REPEAT PROTEIN 39B"/>
    <property type="match status" value="1"/>
</dbReference>
<dbReference type="Pfam" id="PF10300">
    <property type="entry name" value="Iml2-TPR_39"/>
    <property type="match status" value="1"/>
</dbReference>
<gene>
    <name evidence="2" type="ORF">BINO364_LOCUS3009</name>
</gene>
<dbReference type="InterPro" id="IPR019412">
    <property type="entry name" value="IML2/TPR_39"/>
</dbReference>
<evidence type="ECO:0000256" key="1">
    <source>
        <dbReference type="SAM" id="MobiDB-lite"/>
    </source>
</evidence>
<dbReference type="Proteomes" id="UP000838878">
    <property type="component" value="Chromosome 11"/>
</dbReference>
<evidence type="ECO:0008006" key="4">
    <source>
        <dbReference type="Google" id="ProtNLM"/>
    </source>
</evidence>
<dbReference type="SUPFAM" id="SSF48452">
    <property type="entry name" value="TPR-like"/>
    <property type="match status" value="1"/>
</dbReference>
<proteinExistence type="predicted"/>
<dbReference type="InterPro" id="IPR011990">
    <property type="entry name" value="TPR-like_helical_dom_sf"/>
</dbReference>
<feature type="non-terminal residue" evidence="2">
    <location>
        <position position="640"/>
    </location>
</feature>
<keyword evidence="3" id="KW-1185">Reference proteome</keyword>
<dbReference type="OrthoDB" id="43460at2759"/>
<organism evidence="2 3">
    <name type="scientific">Brenthis ino</name>
    <name type="common">lesser marbled fritillary</name>
    <dbReference type="NCBI Taxonomy" id="405034"/>
    <lineage>
        <taxon>Eukaryota</taxon>
        <taxon>Metazoa</taxon>
        <taxon>Ecdysozoa</taxon>
        <taxon>Arthropoda</taxon>
        <taxon>Hexapoda</taxon>
        <taxon>Insecta</taxon>
        <taxon>Pterygota</taxon>
        <taxon>Neoptera</taxon>
        <taxon>Endopterygota</taxon>
        <taxon>Lepidoptera</taxon>
        <taxon>Glossata</taxon>
        <taxon>Ditrysia</taxon>
        <taxon>Papilionoidea</taxon>
        <taxon>Nymphalidae</taxon>
        <taxon>Heliconiinae</taxon>
        <taxon>Argynnini</taxon>
        <taxon>Brenthis</taxon>
    </lineage>
</organism>
<evidence type="ECO:0000313" key="2">
    <source>
        <dbReference type="EMBL" id="CAH0716200.1"/>
    </source>
</evidence>
<dbReference type="Gene3D" id="1.25.40.10">
    <property type="entry name" value="Tetratricopeptide repeat domain"/>
    <property type="match status" value="1"/>
</dbReference>
<feature type="region of interest" description="Disordered" evidence="1">
    <location>
        <begin position="1"/>
        <end position="48"/>
    </location>
</feature>
<dbReference type="EMBL" id="OV170231">
    <property type="protein sequence ID" value="CAH0716200.1"/>
    <property type="molecule type" value="Genomic_DNA"/>
</dbReference>
<dbReference type="PANTHER" id="PTHR31859">
    <property type="entry name" value="TETRATRICOPEPTIDE REPEAT PROTEIN 39 FAMILY MEMBER"/>
    <property type="match status" value="1"/>
</dbReference>
<name>A0A8J9VBB0_9NEOP</name>
<sequence>MALHETPMLRGPPGVTSESGLAPRAEPEDEYLEDDDFEDAVEDPTTAEPSISLREALSDCQRAITLFFNNDLAEAIAIMRPWRQVSLYHAHGAAIFEFIPALLTLEPSQIQRAQDALRHTFNLCSRERRNYSFVQSIGAIIKKPNYGGYTEEEAHAELIHSEAMLLSACLNTLEGEEVSSFLRASMRVKSSYNGYRTCAKILEKKEWEDESSRVHFESGVRLGLATFNVMIAMLPPKVIALLEFVGFSADKEKGREELMVGATSPGLRSVLCQLTLLIYYLVIGQFAAIPPDFIVAEMLINNGLREFPNSVWFTMFKARMQMLRGMIEDAVVTYETASSTTDMWPQLKHLTYWEMIWALAMMLKWEEAAKYAFFLSEHSKWSKTIYVYTEAAMTLERGHLLSIDARKRAADLLMSASCYRQKILGRSLPMEKFVIRRCERWSRRGYLVLPGVELICLWNIFPHLAAEPHYADRMLKLIEQTNDEVYNVIHSKYGIDAETRYTPAYDLDDLALVRYLRGSLLAAMSLPRLAIRHLEAVLKMKDDIKDNTYLLPYTTVEIAMCHYGLGDRYRAVEMLQDARKRYSGYLLESRLHFRIHAKLELIHAGAENTVIAGTTAGEVALANVHALRAGGREGNGNGGS</sequence>